<name>A0A0G0AS40_9BACT</name>
<sequence>MQNSYFCPMRAVRVYLKRLKYLSCVTRDKTYLIFCENTKYYLEGKITRKFYANLADELLHAGNESQIWRKLDLLPEMLKTASVIEKLIPDEQISKINLLLIQYLQKRKQKFSLTSSITAGLEKLAQSYVGLLSISSRI</sequence>
<dbReference type="AlphaFoldDB" id="A0A0G0AS40"/>
<comment type="caution">
    <text evidence="1">The sequence shown here is derived from an EMBL/GenBank/DDBJ whole genome shotgun (WGS) entry which is preliminary data.</text>
</comment>
<accession>A0A0G0AS40</accession>
<protein>
    <submittedName>
        <fullName evidence="1">Uncharacterized protein</fullName>
    </submittedName>
</protein>
<proteinExistence type="predicted"/>
<dbReference type="EMBL" id="LBPN01000002">
    <property type="protein sequence ID" value="KKP59863.1"/>
    <property type="molecule type" value="Genomic_DNA"/>
</dbReference>
<reference evidence="1 2" key="1">
    <citation type="journal article" date="2015" name="Nature">
        <title>rRNA introns, odd ribosomes, and small enigmatic genomes across a large radiation of phyla.</title>
        <authorList>
            <person name="Brown C.T."/>
            <person name="Hug L.A."/>
            <person name="Thomas B.C."/>
            <person name="Sharon I."/>
            <person name="Castelle C.J."/>
            <person name="Singh A."/>
            <person name="Wilkins M.J."/>
            <person name="Williams K.H."/>
            <person name="Banfield J.F."/>
        </authorList>
    </citation>
    <scope>NUCLEOTIDE SEQUENCE [LARGE SCALE GENOMIC DNA]</scope>
</reference>
<gene>
    <name evidence="1" type="ORF">UR52_C0002G0091</name>
</gene>
<organism evidence="1 2">
    <name type="scientific">Candidatus Gottesmanbacteria bacterium GW2011_GWA1_34_13</name>
    <dbReference type="NCBI Taxonomy" id="1618434"/>
    <lineage>
        <taxon>Bacteria</taxon>
        <taxon>Candidatus Gottesmaniibacteriota</taxon>
    </lineage>
</organism>
<evidence type="ECO:0000313" key="1">
    <source>
        <dbReference type="EMBL" id="KKP59863.1"/>
    </source>
</evidence>
<dbReference type="STRING" id="1618434.UR52_C0002G0091"/>
<evidence type="ECO:0000313" key="2">
    <source>
        <dbReference type="Proteomes" id="UP000034176"/>
    </source>
</evidence>
<dbReference type="Proteomes" id="UP000034176">
    <property type="component" value="Unassembled WGS sequence"/>
</dbReference>